<evidence type="ECO:0000259" key="8">
    <source>
        <dbReference type="PROSITE" id="PS50888"/>
    </source>
</evidence>
<feature type="region of interest" description="Disordered" evidence="7">
    <location>
        <begin position="1"/>
        <end position="25"/>
    </location>
</feature>
<dbReference type="PANTHER" id="PTHR16223:SF56">
    <property type="entry name" value="TRANSCRIPTION FACTOR BHLH110"/>
    <property type="match status" value="1"/>
</dbReference>
<dbReference type="InterPro" id="IPR045843">
    <property type="entry name" value="IND-like"/>
</dbReference>
<dbReference type="SUPFAM" id="SSF47459">
    <property type="entry name" value="HLH, helix-loop-helix DNA-binding domain"/>
    <property type="match status" value="1"/>
</dbReference>
<dbReference type="AlphaFoldDB" id="A0A200QE29"/>
<feature type="compositionally biased region" description="Polar residues" evidence="7">
    <location>
        <begin position="290"/>
        <end position="300"/>
    </location>
</feature>
<keyword evidence="6" id="KW-0539">Nucleus</keyword>
<evidence type="ECO:0000256" key="7">
    <source>
        <dbReference type="SAM" id="MobiDB-lite"/>
    </source>
</evidence>
<evidence type="ECO:0000256" key="1">
    <source>
        <dbReference type="ARBA" id="ARBA00004123"/>
    </source>
</evidence>
<dbReference type="InterPro" id="IPR036638">
    <property type="entry name" value="HLH_DNA-bd_sf"/>
</dbReference>
<dbReference type="GO" id="GO:0000981">
    <property type="term" value="F:DNA-binding transcription factor activity, RNA polymerase II-specific"/>
    <property type="evidence" value="ECO:0007669"/>
    <property type="project" value="TreeGrafter"/>
</dbReference>
<dbReference type="InterPro" id="IPR011598">
    <property type="entry name" value="bHLH_dom"/>
</dbReference>
<dbReference type="GO" id="GO:0000978">
    <property type="term" value="F:RNA polymerase II cis-regulatory region sequence-specific DNA binding"/>
    <property type="evidence" value="ECO:0007669"/>
    <property type="project" value="TreeGrafter"/>
</dbReference>
<dbReference type="EMBL" id="MVGT01002292">
    <property type="protein sequence ID" value="OVA08739.1"/>
    <property type="molecule type" value="Genomic_DNA"/>
</dbReference>
<sequence length="530" mass="58595">MESANLHHHHHHHQHHHHQLQEQQLILGSSSSSSSASLYGVGITNNSSWNPNLILNNAGNFNLSTTVNGVLSNSRDLRQNNNDINIHHQVPPSLSCSTTSMIDQDLGFHWGGRSFINDQSARHELNLAKVKKELIISSSDQYSHHDDQSEGTYNLDDIHQLAASPRNYFKHEEVKDLHDLSSSTTTDDENNKLFLRIFSSGDHNLYCNNPQQYSSSAGFADQHPSSRENHNRYFSQIFPSRNISSPNPSSFSSSTHPILDLNSYRSLDILSSATKIIGGSSSSTNNNIGQPASISQSNNLGRRRQLMRDESSLSFDHHHHHHLDHHDHLQTSSSSLSWPNIINNHPSKMISSGCLMNLGAISSREVATKRSLSSSGSNSSSGGLATKASSQTAAPKKPRLESSRSSFPPIKVRKEKLGDRIANLQQLVAPFGKTDTASVLMEAIGYIKFLHEQVETLSVPYMKSSVRNNIRPNIQRGSIAGEGEIDEPKRDLRSRGLCLVPLSCTSYITNDVVDVGVNWSSPQYYGGARP</sequence>
<dbReference type="Gene3D" id="4.10.280.10">
    <property type="entry name" value="Helix-loop-helix DNA-binding domain"/>
    <property type="match status" value="1"/>
</dbReference>
<keyword evidence="5" id="KW-0804">Transcription</keyword>
<feature type="compositionally biased region" description="Basic residues" evidence="7">
    <location>
        <begin position="1"/>
        <end position="18"/>
    </location>
</feature>
<feature type="compositionally biased region" description="Low complexity" evidence="7">
    <location>
        <begin position="280"/>
        <end position="289"/>
    </location>
</feature>
<feature type="domain" description="BHLH" evidence="8">
    <location>
        <begin position="401"/>
        <end position="450"/>
    </location>
</feature>
<feature type="compositionally biased region" description="Low complexity" evidence="7">
    <location>
        <begin position="371"/>
        <end position="384"/>
    </location>
</feature>
<organism evidence="9 10">
    <name type="scientific">Macleaya cordata</name>
    <name type="common">Five-seeded plume-poppy</name>
    <name type="synonym">Bocconia cordata</name>
    <dbReference type="NCBI Taxonomy" id="56857"/>
    <lineage>
        <taxon>Eukaryota</taxon>
        <taxon>Viridiplantae</taxon>
        <taxon>Streptophyta</taxon>
        <taxon>Embryophyta</taxon>
        <taxon>Tracheophyta</taxon>
        <taxon>Spermatophyta</taxon>
        <taxon>Magnoliopsida</taxon>
        <taxon>Ranunculales</taxon>
        <taxon>Papaveraceae</taxon>
        <taxon>Papaveroideae</taxon>
        <taxon>Macleaya</taxon>
    </lineage>
</organism>
<dbReference type="PROSITE" id="PS50888">
    <property type="entry name" value="BHLH"/>
    <property type="match status" value="1"/>
</dbReference>
<comment type="subcellular location">
    <subcellularLocation>
        <location evidence="1">Nucleus</location>
    </subcellularLocation>
</comment>
<protein>
    <submittedName>
        <fullName evidence="9">Myc-type</fullName>
    </submittedName>
</protein>
<dbReference type="InterPro" id="IPR045239">
    <property type="entry name" value="bHLH95_bHLH"/>
</dbReference>
<dbReference type="CDD" id="cd11393">
    <property type="entry name" value="bHLH_AtbHLH_like"/>
    <property type="match status" value="1"/>
</dbReference>
<evidence type="ECO:0000256" key="3">
    <source>
        <dbReference type="ARBA" id="ARBA00023015"/>
    </source>
</evidence>
<dbReference type="FunFam" id="4.10.280.10:FF:000032">
    <property type="entry name" value="Transcription factor bHLH123 family"/>
    <property type="match status" value="1"/>
</dbReference>
<keyword evidence="10" id="KW-1185">Reference proteome</keyword>
<dbReference type="GO" id="GO:0046983">
    <property type="term" value="F:protein dimerization activity"/>
    <property type="evidence" value="ECO:0007669"/>
    <property type="project" value="InterPro"/>
</dbReference>
<feature type="region of interest" description="Disordered" evidence="7">
    <location>
        <begin position="369"/>
        <end position="409"/>
    </location>
</feature>
<evidence type="ECO:0000313" key="10">
    <source>
        <dbReference type="Proteomes" id="UP000195402"/>
    </source>
</evidence>
<comment type="caution">
    <text evidence="9">The sequence shown here is derived from an EMBL/GenBank/DDBJ whole genome shotgun (WGS) entry which is preliminary data.</text>
</comment>
<keyword evidence="4" id="KW-0238">DNA-binding</keyword>
<gene>
    <name evidence="9" type="ORF">BVC80_551g45</name>
</gene>
<evidence type="ECO:0000256" key="5">
    <source>
        <dbReference type="ARBA" id="ARBA00023163"/>
    </source>
</evidence>
<dbReference type="InParanoid" id="A0A200QE29"/>
<feature type="region of interest" description="Disordered" evidence="7">
    <location>
        <begin position="280"/>
        <end position="300"/>
    </location>
</feature>
<keyword evidence="3" id="KW-0805">Transcription regulation</keyword>
<accession>A0A200QE29</accession>
<comment type="subunit">
    <text evidence="2">Homodimer.</text>
</comment>
<dbReference type="OrthoDB" id="760019at2759"/>
<evidence type="ECO:0000256" key="4">
    <source>
        <dbReference type="ARBA" id="ARBA00023125"/>
    </source>
</evidence>
<dbReference type="OMA" id="RTNCTEA"/>
<evidence type="ECO:0000256" key="2">
    <source>
        <dbReference type="ARBA" id="ARBA00011738"/>
    </source>
</evidence>
<dbReference type="PANTHER" id="PTHR16223">
    <property type="entry name" value="TRANSCRIPTION FACTOR BHLH83-RELATED"/>
    <property type="match status" value="1"/>
</dbReference>
<evidence type="ECO:0000256" key="6">
    <source>
        <dbReference type="ARBA" id="ARBA00023242"/>
    </source>
</evidence>
<evidence type="ECO:0000313" key="9">
    <source>
        <dbReference type="EMBL" id="OVA08739.1"/>
    </source>
</evidence>
<proteinExistence type="predicted"/>
<dbReference type="GO" id="GO:0005634">
    <property type="term" value="C:nucleus"/>
    <property type="evidence" value="ECO:0007669"/>
    <property type="project" value="UniProtKB-SubCell"/>
</dbReference>
<dbReference type="Proteomes" id="UP000195402">
    <property type="component" value="Unassembled WGS sequence"/>
</dbReference>
<name>A0A200QE29_MACCD</name>
<dbReference type="STRING" id="56857.A0A200QE29"/>
<reference evidence="9 10" key="1">
    <citation type="journal article" date="2017" name="Mol. Plant">
        <title>The Genome of Medicinal Plant Macleaya cordata Provides New Insights into Benzylisoquinoline Alkaloids Metabolism.</title>
        <authorList>
            <person name="Liu X."/>
            <person name="Liu Y."/>
            <person name="Huang P."/>
            <person name="Ma Y."/>
            <person name="Qing Z."/>
            <person name="Tang Q."/>
            <person name="Cao H."/>
            <person name="Cheng P."/>
            <person name="Zheng Y."/>
            <person name="Yuan Z."/>
            <person name="Zhou Y."/>
            <person name="Liu J."/>
            <person name="Tang Z."/>
            <person name="Zhuo Y."/>
            <person name="Zhang Y."/>
            <person name="Yu L."/>
            <person name="Huang J."/>
            <person name="Yang P."/>
            <person name="Peng Q."/>
            <person name="Zhang J."/>
            <person name="Jiang W."/>
            <person name="Zhang Z."/>
            <person name="Lin K."/>
            <person name="Ro D.K."/>
            <person name="Chen X."/>
            <person name="Xiong X."/>
            <person name="Shang Y."/>
            <person name="Huang S."/>
            <person name="Zeng J."/>
        </authorList>
    </citation>
    <scope>NUCLEOTIDE SEQUENCE [LARGE SCALE GENOMIC DNA]</scope>
    <source>
        <strain evidence="10">cv. BLH2017</strain>
        <tissue evidence="9">Root</tissue>
    </source>
</reference>